<dbReference type="AlphaFoldDB" id="A0A7G9QZD1"/>
<gene>
    <name evidence="3" type="ORF">H9L10_10375</name>
</gene>
<dbReference type="PANTHER" id="PTHR43798:SF33">
    <property type="entry name" value="HYDROLASE, PUTATIVE (AFU_ORTHOLOGUE AFUA_2G14860)-RELATED"/>
    <property type="match status" value="1"/>
</dbReference>
<keyword evidence="3" id="KW-0378">Hydrolase</keyword>
<keyword evidence="4" id="KW-1185">Reference proteome</keyword>
<feature type="compositionally biased region" description="Pro residues" evidence="1">
    <location>
        <begin position="128"/>
        <end position="138"/>
    </location>
</feature>
<evidence type="ECO:0000313" key="4">
    <source>
        <dbReference type="Proteomes" id="UP000515976"/>
    </source>
</evidence>
<sequence length="411" mass="44469">MSPTTESALDVLRTAQLTAGLPALGEVVFELALGESTRLRVAVDGDDVRVRAADADEPSPVFTFAVGEEDWARFAAEPPPRGYTSAQAIRATLGWGAVRGDTGRWAQYAPLVDRVLEALRRAENARPPRNPDPTPPSGPSAVRGRYLDLGGQRVYCEEGGEGPVPVLCLHTAGADSRQFRHLLEDAELGARFRFIAFDLPWHGRSDPPTDWQERTYRLTTTDYAEVIRAVSGALGLERPVLLGCSMGGAIVLYMAAVHGEEFRACLSLEGGLGNPSRFVEWTNHLEVDHSHFLTSWVGGLVAPSSPAAARAQTLWGYAQSGPGVYQGDTYFYSEDFPAIAAGLGRATCPLWVFNGEYDYSATSAMSREAADALGGTYVDMPGCGHFPMSEDPVRFRDYLLPVLEQVEEAGS</sequence>
<evidence type="ECO:0000259" key="2">
    <source>
        <dbReference type="Pfam" id="PF00561"/>
    </source>
</evidence>
<dbReference type="EMBL" id="CP060712">
    <property type="protein sequence ID" value="QNN48706.1"/>
    <property type="molecule type" value="Genomic_DNA"/>
</dbReference>
<dbReference type="GO" id="GO:0016020">
    <property type="term" value="C:membrane"/>
    <property type="evidence" value="ECO:0007669"/>
    <property type="project" value="TreeGrafter"/>
</dbReference>
<protein>
    <submittedName>
        <fullName evidence="3">Alpha/beta hydrolase</fullName>
    </submittedName>
</protein>
<evidence type="ECO:0000256" key="1">
    <source>
        <dbReference type="SAM" id="MobiDB-lite"/>
    </source>
</evidence>
<dbReference type="PANTHER" id="PTHR43798">
    <property type="entry name" value="MONOACYLGLYCEROL LIPASE"/>
    <property type="match status" value="1"/>
</dbReference>
<reference evidence="3 4" key="1">
    <citation type="submission" date="2020-08" db="EMBL/GenBank/DDBJ databases">
        <title>Genome sequence of Phycicoccus endophyticus JCM 31784T.</title>
        <authorList>
            <person name="Hyun D.-W."/>
            <person name="Bae J.-W."/>
        </authorList>
    </citation>
    <scope>NUCLEOTIDE SEQUENCE [LARGE SCALE GENOMIC DNA]</scope>
    <source>
        <strain evidence="3 4">JCM 31784</strain>
    </source>
</reference>
<dbReference type="Pfam" id="PF00561">
    <property type="entry name" value="Abhydrolase_1"/>
    <property type="match status" value="1"/>
</dbReference>
<feature type="domain" description="AB hydrolase-1" evidence="2">
    <location>
        <begin position="165"/>
        <end position="296"/>
    </location>
</feature>
<dbReference type="KEGG" id="pei:H9L10_10375"/>
<name>A0A7G9QZD1_9MICO</name>
<dbReference type="InterPro" id="IPR000073">
    <property type="entry name" value="AB_hydrolase_1"/>
</dbReference>
<dbReference type="GO" id="GO:0016787">
    <property type="term" value="F:hydrolase activity"/>
    <property type="evidence" value="ECO:0007669"/>
    <property type="project" value="UniProtKB-KW"/>
</dbReference>
<evidence type="ECO:0000313" key="3">
    <source>
        <dbReference type="EMBL" id="QNN48706.1"/>
    </source>
</evidence>
<accession>A0A7G9QZD1</accession>
<dbReference type="RefSeq" id="WP_187566545.1">
    <property type="nucleotide sequence ID" value="NZ_BMMY01000003.1"/>
</dbReference>
<proteinExistence type="predicted"/>
<feature type="region of interest" description="Disordered" evidence="1">
    <location>
        <begin position="122"/>
        <end position="143"/>
    </location>
</feature>
<dbReference type="InterPro" id="IPR029058">
    <property type="entry name" value="AB_hydrolase_fold"/>
</dbReference>
<dbReference type="SUPFAM" id="SSF53474">
    <property type="entry name" value="alpha/beta-Hydrolases"/>
    <property type="match status" value="1"/>
</dbReference>
<dbReference type="Proteomes" id="UP000515976">
    <property type="component" value="Chromosome"/>
</dbReference>
<dbReference type="InterPro" id="IPR050266">
    <property type="entry name" value="AB_hydrolase_sf"/>
</dbReference>
<organism evidence="3 4">
    <name type="scientific">Phycicoccus endophyticus</name>
    <dbReference type="NCBI Taxonomy" id="1690220"/>
    <lineage>
        <taxon>Bacteria</taxon>
        <taxon>Bacillati</taxon>
        <taxon>Actinomycetota</taxon>
        <taxon>Actinomycetes</taxon>
        <taxon>Micrococcales</taxon>
        <taxon>Intrasporangiaceae</taxon>
        <taxon>Phycicoccus</taxon>
    </lineage>
</organism>
<dbReference type="Gene3D" id="3.40.50.1820">
    <property type="entry name" value="alpha/beta hydrolase"/>
    <property type="match status" value="1"/>
</dbReference>